<comment type="caution">
    <text evidence="3">The sequence shown here is derived from an EMBL/GenBank/DDBJ whole genome shotgun (WGS) entry which is preliminary data.</text>
</comment>
<evidence type="ECO:0000313" key="4">
    <source>
        <dbReference type="Proteomes" id="UP000031004"/>
    </source>
</evidence>
<gene>
    <name evidence="3" type="ORF">QQ44_03890</name>
</gene>
<evidence type="ECO:0000256" key="2">
    <source>
        <dbReference type="SAM" id="Phobius"/>
    </source>
</evidence>
<evidence type="ECO:0000256" key="1">
    <source>
        <dbReference type="SAM" id="MobiDB-lite"/>
    </source>
</evidence>
<protein>
    <submittedName>
        <fullName evidence="3">Uncharacterized protein</fullName>
    </submittedName>
</protein>
<keyword evidence="4" id="KW-1185">Reference proteome</keyword>
<keyword evidence="2" id="KW-0472">Membrane</keyword>
<organism evidence="3 4">
    <name type="scientific">Mycolicibacterium setense</name>
    <dbReference type="NCBI Taxonomy" id="431269"/>
    <lineage>
        <taxon>Bacteria</taxon>
        <taxon>Bacillati</taxon>
        <taxon>Actinomycetota</taxon>
        <taxon>Actinomycetes</taxon>
        <taxon>Mycobacteriales</taxon>
        <taxon>Mycobacteriaceae</taxon>
        <taxon>Mycolicibacterium</taxon>
    </lineage>
</organism>
<keyword evidence="2" id="KW-0812">Transmembrane</keyword>
<dbReference type="Proteomes" id="UP000031004">
    <property type="component" value="Unassembled WGS sequence"/>
</dbReference>
<accession>A0ABR4Z0P8</accession>
<feature type="transmembrane region" description="Helical" evidence="2">
    <location>
        <begin position="206"/>
        <end position="226"/>
    </location>
</feature>
<feature type="compositionally biased region" description="Pro residues" evidence="1">
    <location>
        <begin position="25"/>
        <end position="65"/>
    </location>
</feature>
<dbReference type="SUPFAM" id="SSF81995">
    <property type="entry name" value="beta-sandwich domain of Sec23/24"/>
    <property type="match status" value="1"/>
</dbReference>
<feature type="region of interest" description="Disordered" evidence="1">
    <location>
        <begin position="17"/>
        <end position="69"/>
    </location>
</feature>
<proteinExistence type="predicted"/>
<evidence type="ECO:0000313" key="3">
    <source>
        <dbReference type="EMBL" id="KHO27954.1"/>
    </source>
</evidence>
<sequence length="246" mass="26339">MMKGLCVYPPAGFPYPGPQRNQPYQPGPAQAPYPPQPQSYPPAFPPPLPTPPWQHPGTGPQPQPPRANSSAKYLPIAIGGFLAALLAMGCFFLLMGDTGGYFSNGDTVTPTADAHIVFVKKQHLDGKPASSVRCSATTDSGEKLSLSVPSEVLSTSRGARPAKSYKSVAELPTDRGPLTVTCTKGGAIDSRLDLVLGKPDSSTGPTIFLVGYAILMIVLVTVAIIMRRRYFRRYPQPPGHGRQWQV</sequence>
<feature type="transmembrane region" description="Helical" evidence="2">
    <location>
        <begin position="73"/>
        <end position="95"/>
    </location>
</feature>
<name>A0ABR4Z0P8_9MYCO</name>
<dbReference type="EMBL" id="JTLZ01000002">
    <property type="protein sequence ID" value="KHO27954.1"/>
    <property type="molecule type" value="Genomic_DNA"/>
</dbReference>
<keyword evidence="2" id="KW-1133">Transmembrane helix</keyword>
<reference evidence="3 4" key="1">
    <citation type="submission" date="2014-11" db="EMBL/GenBank/DDBJ databases">
        <title>Mycobacterium setense Manresensis Genome.</title>
        <authorList>
            <person name="Rech G."/>
            <person name="Sumoy L."/>
        </authorList>
    </citation>
    <scope>NUCLEOTIDE SEQUENCE [LARGE SCALE GENOMIC DNA]</scope>
    <source>
        <strain evidence="3 4">Manresensis</strain>
    </source>
</reference>